<dbReference type="SUPFAM" id="SSF53167">
    <property type="entry name" value="Purine and uridine phosphorylases"/>
    <property type="match status" value="1"/>
</dbReference>
<proteinExistence type="predicted"/>
<dbReference type="Proteomes" id="UP001345219">
    <property type="component" value="Chromosome 17"/>
</dbReference>
<dbReference type="GO" id="GO:0009116">
    <property type="term" value="P:nucleoside metabolic process"/>
    <property type="evidence" value="ECO:0007669"/>
    <property type="project" value="InterPro"/>
</dbReference>
<keyword evidence="4" id="KW-1185">Reference proteome</keyword>
<dbReference type="Pfam" id="PF01048">
    <property type="entry name" value="PNP_UDP_1"/>
    <property type="match status" value="1"/>
</dbReference>
<gene>
    <name evidence="3" type="ORF">SAY87_022901</name>
</gene>
<dbReference type="GO" id="GO:0003824">
    <property type="term" value="F:catalytic activity"/>
    <property type="evidence" value="ECO:0007669"/>
    <property type="project" value="InterPro"/>
</dbReference>
<dbReference type="EMBL" id="JAXIOK010000011">
    <property type="protein sequence ID" value="KAK4759770.1"/>
    <property type="molecule type" value="Genomic_DNA"/>
</dbReference>
<dbReference type="InterPro" id="IPR000845">
    <property type="entry name" value="Nucleoside_phosphorylase_d"/>
</dbReference>
<reference evidence="3 4" key="1">
    <citation type="journal article" date="2023" name="Hortic Res">
        <title>Pangenome of water caltrop reveals structural variations and asymmetric subgenome divergence after allopolyploidization.</title>
        <authorList>
            <person name="Zhang X."/>
            <person name="Chen Y."/>
            <person name="Wang L."/>
            <person name="Yuan Y."/>
            <person name="Fang M."/>
            <person name="Shi L."/>
            <person name="Lu R."/>
            <person name="Comes H.P."/>
            <person name="Ma Y."/>
            <person name="Chen Y."/>
            <person name="Huang G."/>
            <person name="Zhou Y."/>
            <person name="Zheng Z."/>
            <person name="Qiu Y."/>
        </authorList>
    </citation>
    <scope>NUCLEOTIDE SEQUENCE [LARGE SCALE GENOMIC DNA]</scope>
    <source>
        <tissue evidence="3">Roots</tissue>
    </source>
</reference>
<dbReference type="AlphaFoldDB" id="A0AAN7Q9Y3"/>
<sequence length="354" mass="38643">MAAVVRWAMLLLAIALGLLAIPSEQAFKDAASAMPKIQKINSQGPYLGIISPNTFELNPLLNSSSYSASTSLPYLDILGRRFRFGKVHSEKVIIVMTGLSMLNAGITTQLLLALFNVKGVLHYGIAGNANPSLQIGDVAIPEYWAHTGLWNWQRYGDGPDDELALEDSGDYTRKLGYLKISNYTVNEAGNGVSSAYNLLNNVWYQPEEIFPVDGTPEERQHAFWVRVDDHYYGLSAKLLNMTLAGCVNSTTCLPRTPRVHKVGRGISANVYLDNKAYRTFIRSKFNVTPVDMESAAVALVCRQQKMPFITFRAMSDLAGGGTALSNEASTFSSLAAQNSVDVLVEFISLVGSSS</sequence>
<evidence type="ECO:0000259" key="2">
    <source>
        <dbReference type="Pfam" id="PF01048"/>
    </source>
</evidence>
<evidence type="ECO:0000256" key="1">
    <source>
        <dbReference type="SAM" id="SignalP"/>
    </source>
</evidence>
<comment type="caution">
    <text evidence="3">The sequence shown here is derived from an EMBL/GenBank/DDBJ whole genome shotgun (WGS) entry which is preliminary data.</text>
</comment>
<keyword evidence="1" id="KW-0732">Signal</keyword>
<feature type="chain" id="PRO_5043028727" description="Nucleoside phosphorylase domain-containing protein" evidence="1">
    <location>
        <begin position="27"/>
        <end position="354"/>
    </location>
</feature>
<dbReference type="CDD" id="cd09008">
    <property type="entry name" value="MTAN"/>
    <property type="match status" value="1"/>
</dbReference>
<feature type="domain" description="Nucleoside phosphorylase" evidence="2">
    <location>
        <begin position="47"/>
        <end position="347"/>
    </location>
</feature>
<accession>A0AAN7Q9Y3</accession>
<name>A0AAN7Q9Y3_9MYRT</name>
<protein>
    <recommendedName>
        <fullName evidence="2">Nucleoside phosphorylase domain-containing protein</fullName>
    </recommendedName>
</protein>
<organism evidence="3 4">
    <name type="scientific">Trapa incisa</name>
    <dbReference type="NCBI Taxonomy" id="236973"/>
    <lineage>
        <taxon>Eukaryota</taxon>
        <taxon>Viridiplantae</taxon>
        <taxon>Streptophyta</taxon>
        <taxon>Embryophyta</taxon>
        <taxon>Tracheophyta</taxon>
        <taxon>Spermatophyta</taxon>
        <taxon>Magnoliopsida</taxon>
        <taxon>eudicotyledons</taxon>
        <taxon>Gunneridae</taxon>
        <taxon>Pentapetalae</taxon>
        <taxon>rosids</taxon>
        <taxon>malvids</taxon>
        <taxon>Myrtales</taxon>
        <taxon>Lythraceae</taxon>
        <taxon>Trapa</taxon>
    </lineage>
</organism>
<dbReference type="PANTHER" id="PTHR21234:SF42">
    <property type="entry name" value="PHOSPHORYLASE SUPERFAMILY PROTEIN"/>
    <property type="match status" value="1"/>
</dbReference>
<evidence type="ECO:0000313" key="3">
    <source>
        <dbReference type="EMBL" id="KAK4759770.1"/>
    </source>
</evidence>
<dbReference type="Gene3D" id="3.40.50.1580">
    <property type="entry name" value="Nucleoside phosphorylase domain"/>
    <property type="match status" value="1"/>
</dbReference>
<dbReference type="InterPro" id="IPR035994">
    <property type="entry name" value="Nucleoside_phosphorylase_sf"/>
</dbReference>
<evidence type="ECO:0000313" key="4">
    <source>
        <dbReference type="Proteomes" id="UP001345219"/>
    </source>
</evidence>
<feature type="signal peptide" evidence="1">
    <location>
        <begin position="1"/>
        <end position="26"/>
    </location>
</feature>
<dbReference type="PANTHER" id="PTHR21234">
    <property type="entry name" value="PURINE NUCLEOSIDE PHOSPHORYLASE"/>
    <property type="match status" value="1"/>
</dbReference>